<feature type="zinc finger region" description="C3H1-type" evidence="5">
    <location>
        <begin position="578"/>
        <end position="606"/>
    </location>
</feature>
<dbReference type="GO" id="GO:0008270">
    <property type="term" value="F:zinc ion binding"/>
    <property type="evidence" value="ECO:0007669"/>
    <property type="project" value="UniProtKB-KW"/>
</dbReference>
<dbReference type="FunFam" id="4.10.1000.10:FF:000001">
    <property type="entry name" value="zinc finger CCCH domain-containing protein 15-like"/>
    <property type="match status" value="1"/>
</dbReference>
<evidence type="ECO:0000256" key="1">
    <source>
        <dbReference type="ARBA" id="ARBA00022723"/>
    </source>
</evidence>
<feature type="region of interest" description="Disordered" evidence="6">
    <location>
        <begin position="512"/>
        <end position="536"/>
    </location>
</feature>
<dbReference type="PROSITE" id="PS50103">
    <property type="entry name" value="ZF_C3H1"/>
    <property type="match status" value="2"/>
</dbReference>
<feature type="region of interest" description="Disordered" evidence="6">
    <location>
        <begin position="1"/>
        <end position="94"/>
    </location>
</feature>
<keyword evidence="1 5" id="KW-0479">Metal-binding</keyword>
<evidence type="ECO:0000259" key="7">
    <source>
        <dbReference type="PROSITE" id="PS50103"/>
    </source>
</evidence>
<dbReference type="RefSeq" id="XP_060336342.1">
    <property type="nucleotide sequence ID" value="XM_060484111.1"/>
</dbReference>
<feature type="region of interest" description="Disordered" evidence="6">
    <location>
        <begin position="749"/>
        <end position="815"/>
    </location>
</feature>
<comment type="caution">
    <text evidence="8">The sequence shown here is derived from an EMBL/GenBank/DDBJ whole genome shotgun (WGS) entry which is preliminary data.</text>
</comment>
<dbReference type="InterPro" id="IPR045877">
    <property type="entry name" value="ZFP36-like"/>
</dbReference>
<dbReference type="Proteomes" id="UP001175211">
    <property type="component" value="Unassembled WGS sequence"/>
</dbReference>
<dbReference type="PANTHER" id="PTHR12547">
    <property type="entry name" value="CCCH ZINC FINGER/TIS11-RELATED"/>
    <property type="match status" value="1"/>
</dbReference>
<feature type="compositionally biased region" description="Low complexity" evidence="6">
    <location>
        <begin position="262"/>
        <end position="273"/>
    </location>
</feature>
<feature type="region of interest" description="Disordered" evidence="6">
    <location>
        <begin position="611"/>
        <end position="686"/>
    </location>
</feature>
<feature type="compositionally biased region" description="Polar residues" evidence="6">
    <location>
        <begin position="518"/>
        <end position="535"/>
    </location>
</feature>
<evidence type="ECO:0000256" key="4">
    <source>
        <dbReference type="ARBA" id="ARBA00022833"/>
    </source>
</evidence>
<evidence type="ECO:0000313" key="9">
    <source>
        <dbReference type="Proteomes" id="UP001175211"/>
    </source>
</evidence>
<dbReference type="Gene3D" id="4.10.1000.10">
    <property type="entry name" value="Zinc finger, CCCH-type"/>
    <property type="match status" value="2"/>
</dbReference>
<feature type="region of interest" description="Disordered" evidence="6">
    <location>
        <begin position="252"/>
        <end position="286"/>
    </location>
</feature>
<dbReference type="InterPro" id="IPR000571">
    <property type="entry name" value="Znf_CCCH"/>
</dbReference>
<evidence type="ECO:0000313" key="8">
    <source>
        <dbReference type="EMBL" id="KAK0465294.1"/>
    </source>
</evidence>
<dbReference type="EMBL" id="JAUEPS010000005">
    <property type="protein sequence ID" value="KAK0465294.1"/>
    <property type="molecule type" value="Genomic_DNA"/>
</dbReference>
<feature type="compositionally biased region" description="Polar residues" evidence="6">
    <location>
        <begin position="658"/>
        <end position="681"/>
    </location>
</feature>
<organism evidence="8 9">
    <name type="scientific">Armillaria tabescens</name>
    <name type="common">Ringless honey mushroom</name>
    <name type="synonym">Agaricus tabescens</name>
    <dbReference type="NCBI Taxonomy" id="1929756"/>
    <lineage>
        <taxon>Eukaryota</taxon>
        <taxon>Fungi</taxon>
        <taxon>Dikarya</taxon>
        <taxon>Basidiomycota</taxon>
        <taxon>Agaricomycotina</taxon>
        <taxon>Agaricomycetes</taxon>
        <taxon>Agaricomycetidae</taxon>
        <taxon>Agaricales</taxon>
        <taxon>Marasmiineae</taxon>
        <taxon>Physalacriaceae</taxon>
        <taxon>Desarmillaria</taxon>
    </lineage>
</organism>
<feature type="region of interest" description="Disordered" evidence="6">
    <location>
        <begin position="716"/>
        <end position="736"/>
    </location>
</feature>
<keyword evidence="4 5" id="KW-0862">Zinc</keyword>
<feature type="compositionally biased region" description="Polar residues" evidence="6">
    <location>
        <begin position="183"/>
        <end position="193"/>
    </location>
</feature>
<feature type="region of interest" description="Disordered" evidence="6">
    <location>
        <begin position="136"/>
        <end position="239"/>
    </location>
</feature>
<feature type="compositionally biased region" description="Polar residues" evidence="6">
    <location>
        <begin position="71"/>
        <end position="91"/>
    </location>
</feature>
<feature type="domain" description="C3H1-type" evidence="7">
    <location>
        <begin position="578"/>
        <end position="606"/>
    </location>
</feature>
<name>A0AA39NGN5_ARMTA</name>
<dbReference type="AlphaFoldDB" id="A0AA39NGN5"/>
<evidence type="ECO:0000256" key="5">
    <source>
        <dbReference type="PROSITE-ProRule" id="PRU00723"/>
    </source>
</evidence>
<feature type="compositionally biased region" description="Polar residues" evidence="6">
    <location>
        <begin position="30"/>
        <end position="41"/>
    </location>
</feature>
<dbReference type="FunFam" id="4.10.1000.10:FF:000002">
    <property type="entry name" value="Zinc finger protein 36, C3H1 type-like 1"/>
    <property type="match status" value="1"/>
</dbReference>
<dbReference type="GeneID" id="85367659"/>
<feature type="domain" description="C3H1-type" evidence="7">
    <location>
        <begin position="540"/>
        <end position="568"/>
    </location>
</feature>
<protein>
    <recommendedName>
        <fullName evidence="7">C3H1-type domain-containing protein</fullName>
    </recommendedName>
</protein>
<reference evidence="8" key="1">
    <citation type="submission" date="2023-06" db="EMBL/GenBank/DDBJ databases">
        <authorList>
            <consortium name="Lawrence Berkeley National Laboratory"/>
            <person name="Ahrendt S."/>
            <person name="Sahu N."/>
            <person name="Indic B."/>
            <person name="Wong-Bajracharya J."/>
            <person name="Merenyi Z."/>
            <person name="Ke H.-M."/>
            <person name="Monk M."/>
            <person name="Kocsube S."/>
            <person name="Drula E."/>
            <person name="Lipzen A."/>
            <person name="Balint B."/>
            <person name="Henrissat B."/>
            <person name="Andreopoulos B."/>
            <person name="Martin F.M."/>
            <person name="Harder C.B."/>
            <person name="Rigling D."/>
            <person name="Ford K.L."/>
            <person name="Foster G.D."/>
            <person name="Pangilinan J."/>
            <person name="Papanicolaou A."/>
            <person name="Barry K."/>
            <person name="LaButti K."/>
            <person name="Viragh M."/>
            <person name="Koriabine M."/>
            <person name="Yan M."/>
            <person name="Riley R."/>
            <person name="Champramary S."/>
            <person name="Plett K.L."/>
            <person name="Tsai I.J."/>
            <person name="Slot J."/>
            <person name="Sipos G."/>
            <person name="Plett J."/>
            <person name="Nagy L.G."/>
            <person name="Grigoriev I.V."/>
        </authorList>
    </citation>
    <scope>NUCLEOTIDE SEQUENCE</scope>
    <source>
        <strain evidence="8">CCBAS 213</strain>
    </source>
</reference>
<dbReference type="SUPFAM" id="SSF90229">
    <property type="entry name" value="CCCH zinc finger"/>
    <property type="match status" value="2"/>
</dbReference>
<accession>A0AA39NGN5</accession>
<dbReference type="PANTHER" id="PTHR12547:SF18">
    <property type="entry name" value="PROTEIN TIS11"/>
    <property type="match status" value="1"/>
</dbReference>
<evidence type="ECO:0000256" key="3">
    <source>
        <dbReference type="ARBA" id="ARBA00022771"/>
    </source>
</evidence>
<keyword evidence="9" id="KW-1185">Reference proteome</keyword>
<feature type="zinc finger region" description="C3H1-type" evidence="5">
    <location>
        <begin position="540"/>
        <end position="568"/>
    </location>
</feature>
<dbReference type="GO" id="GO:0003729">
    <property type="term" value="F:mRNA binding"/>
    <property type="evidence" value="ECO:0007669"/>
    <property type="project" value="InterPro"/>
</dbReference>
<evidence type="ECO:0000256" key="6">
    <source>
        <dbReference type="SAM" id="MobiDB-lite"/>
    </source>
</evidence>
<proteinExistence type="predicted"/>
<feature type="compositionally biased region" description="Polar residues" evidence="6">
    <location>
        <begin position="1"/>
        <end position="12"/>
    </location>
</feature>
<keyword evidence="3 5" id="KW-0863">Zinc-finger</keyword>
<feature type="compositionally biased region" description="Polar residues" evidence="6">
    <location>
        <begin position="749"/>
        <end position="778"/>
    </location>
</feature>
<feature type="compositionally biased region" description="Low complexity" evidence="6">
    <location>
        <begin position="170"/>
        <end position="182"/>
    </location>
</feature>
<dbReference type="InterPro" id="IPR036855">
    <property type="entry name" value="Znf_CCCH_sf"/>
</dbReference>
<sequence>MHDVVTISSTPKSYFPKTPDDLLPTITLTNRPQTTDTTSWPHKSDSEVSLETWLPQNDSSPPPLTRRAPSATLQKSAFSKMTSLSESNPPSMDSALGGNNRWLFNANGQLVDVNPDAGAAGWDLADEIVRLNIGDVAGESGDDAPIRTPPKSKLPSTLVQLAETSPLETSSADSLDSSPPSSEHQITISHSRGSSTDTTESSSQESALSAASNTMLSHSPLNGPPSELKERPHSFSGGLSSADLRRLQHAGEGTGLDATDGQLQQQQQQQWPQYREPGPAGEQLSYPSLANNTVSVHRPQAQPHPQLFDYRSASQSVIPGRDDLQIDYNLQQRNFSPLSHASMGTAAPGAQSYVPNRPNNAVPIQYRQPPRGYPQQQGIIPSPPGMPYPSHTAHMSLGNSQQLYDMMLTGPPQDHPAVSRVQQQHNIFRGAHHHSASDPSALRDPSQLPLMGGNMQPYAPGLFPPGMGAPPPAMALYPNQFYGQDTYARQDAQVMARLQPQYSGPYGIIPPQMDSGLHSPSSATSGGQNGPSANNRKLGLYKTELCRSWEEKGTCRYGAKCQFAHGEEELRKVSRHPKYKTEICRTFWVSGSCPYGKRCCFIHTELPTSGAAAVPGGTPENAPPSARPDGRARSMSTNSDPAEPVSILARISAKRNQEPPTNSSTPIDVSSTNGYQFTRPPTGSLRVDTALDAPTIKQNKSAYPAFASNGVLLPSADHSRGTKSPAPVTAGPDLGRHNNARIEIVGYNQRMNQNGTPPSNANVRHSFNGSEDASFTPSQPVPGHSYTLSSGDNTVPSSQQPPRGNGHVRAGSAGNWGSFARSNHLSSASYSHAPTAAGEASINSPWSTTELTMGTSRLHEKAWA</sequence>
<dbReference type="SMART" id="SM00356">
    <property type="entry name" value="ZnF_C3H1"/>
    <property type="match status" value="2"/>
</dbReference>
<evidence type="ECO:0000256" key="2">
    <source>
        <dbReference type="ARBA" id="ARBA00022737"/>
    </source>
</evidence>
<feature type="compositionally biased region" description="Low complexity" evidence="6">
    <location>
        <begin position="194"/>
        <end position="212"/>
    </location>
</feature>
<keyword evidence="2" id="KW-0677">Repeat</keyword>
<gene>
    <name evidence="8" type="ORF">EV420DRAFT_950656</name>
</gene>
<feature type="compositionally biased region" description="Polar residues" evidence="6">
    <location>
        <begin position="154"/>
        <end position="169"/>
    </location>
</feature>
<dbReference type="Pfam" id="PF00642">
    <property type="entry name" value="zf-CCCH"/>
    <property type="match status" value="2"/>
</dbReference>
<feature type="compositionally biased region" description="Polar residues" evidence="6">
    <location>
        <begin position="786"/>
        <end position="802"/>
    </location>
</feature>